<name>A0A6A6G1C2_9PEZI</name>
<feature type="compositionally biased region" description="Acidic residues" evidence="1">
    <location>
        <begin position="691"/>
        <end position="709"/>
    </location>
</feature>
<dbReference type="InterPro" id="IPR038986">
    <property type="entry name" value="Clr2"/>
</dbReference>
<reference evidence="5" key="1">
    <citation type="journal article" date="2020" name="Stud. Mycol.">
        <title>101 Dothideomycetes genomes: A test case for predicting lifestyles and emergence of pathogens.</title>
        <authorList>
            <person name="Haridas S."/>
            <person name="Albert R."/>
            <person name="Binder M."/>
            <person name="Bloem J."/>
            <person name="LaButti K."/>
            <person name="Salamov A."/>
            <person name="Andreopoulos B."/>
            <person name="Baker S."/>
            <person name="Barry K."/>
            <person name="Bills G."/>
            <person name="Bluhm B."/>
            <person name="Cannon C."/>
            <person name="Castanera R."/>
            <person name="Culley D."/>
            <person name="Daum C."/>
            <person name="Ezra D."/>
            <person name="Gonzalez J."/>
            <person name="Henrissat B."/>
            <person name="Kuo A."/>
            <person name="Liang C."/>
            <person name="Lipzen A."/>
            <person name="Lutzoni F."/>
            <person name="Magnuson J."/>
            <person name="Mondo S."/>
            <person name="Nolan M."/>
            <person name="Ohm R."/>
            <person name="Pangilinan J."/>
            <person name="Park H.-J."/>
            <person name="Ramirez L."/>
            <person name="Alfaro M."/>
            <person name="Sun H."/>
            <person name="Tritt A."/>
            <person name="Yoshinaga Y."/>
            <person name="Zwiers L.-H."/>
            <person name="Turgeon B."/>
            <person name="Goodwin S."/>
            <person name="Spatafora J."/>
            <person name="Crous P."/>
            <person name="Grigoriev I."/>
        </authorList>
    </citation>
    <scope>NUCLEOTIDE SEQUENCE [LARGE SCALE GENOMIC DNA]</scope>
    <source>
        <strain evidence="5">CECT 20119</strain>
    </source>
</reference>
<dbReference type="Proteomes" id="UP000799538">
    <property type="component" value="Unassembled WGS sequence"/>
</dbReference>
<dbReference type="GO" id="GO:0030466">
    <property type="term" value="P:silent mating-type cassette heterochromatin formation"/>
    <property type="evidence" value="ECO:0007669"/>
    <property type="project" value="TreeGrafter"/>
</dbReference>
<feature type="compositionally biased region" description="Polar residues" evidence="1">
    <location>
        <begin position="185"/>
        <end position="201"/>
    </location>
</feature>
<evidence type="ECO:0008006" key="6">
    <source>
        <dbReference type="Google" id="ProtNLM"/>
    </source>
</evidence>
<sequence>MNTLPYHGPADAMAPGSSQHRILPVCTASDGDRSRWPERGLTREDPAHYLTRLATKYMQEKGKAQKGEKYILNHLPAGYGLFGKRRSNDVNHVDRYLYGHESYKFRSAEEFYEHFRCLMDTGSIANCTCIACSGGRKRGRPKSESVTHSHASTGLRSKPKPKSKPMTYPKNTANGQDGVFMETPLNPSTFSRPPQRSTTPEYENADEEGTPDIYRQLVEKLSSELNVDEPIQEPKSFDWQINRKSIVPFLKGLADQPSFQPRIGEIVLFVRGLSASQLVSFDNDKQAYVVWDTQQEVLIEMPPWEAGVVTEVPAEPITVADLVLEQPKKHQVNYSGYRIEPMSAPNIEDKHWSKRVAMVRLNEMRPFSIYRQVHKGVQPKDFHVTVANALAVMSSFCLFEKYHFKGVWPDASVFCRGLFLGSEFLTVGDTVRLIPSANTPDVNQVWDVLTITSIKLRMVHLDSRDNPGFDSESGRWYDCCVHVDGIAFTRDQSRAWGMGKLPFSEDEEGLPTCLKGYGSWYRLHDPKKRWKVPFSKILGRCFEADAMKLWFSSVKSVPTFPKVSIFAAVNSSQGIPDAIIPTEAVDISRGLKDIVSARNFSRSRDSRITKTETSWFWAEDRADQLDLHEVKGQAVRAFVHGRPTRDIKAWKRAMKIREKGAGHRAKPNMSNVSFGQPSSAVTTLTGPGATEAEEDQEDDEESGSGEDEAAASRSGDPSPNDGVSDVEMVEAEEEQGTIDARQIRVQGGDESSEAESEEEDLSTWMK</sequence>
<evidence type="ECO:0000256" key="1">
    <source>
        <dbReference type="SAM" id="MobiDB-lite"/>
    </source>
</evidence>
<dbReference type="AlphaFoldDB" id="A0A6A6G1C2"/>
<evidence type="ECO:0000259" key="2">
    <source>
        <dbReference type="Pfam" id="PF10383"/>
    </source>
</evidence>
<dbReference type="OrthoDB" id="438224at2759"/>
<feature type="region of interest" description="Disordered" evidence="1">
    <location>
        <begin position="1"/>
        <end position="21"/>
    </location>
</feature>
<keyword evidence="5" id="KW-1185">Reference proteome</keyword>
<feature type="region of interest" description="Disordered" evidence="1">
    <location>
        <begin position="659"/>
        <end position="766"/>
    </location>
</feature>
<feature type="compositionally biased region" description="Acidic residues" evidence="1">
    <location>
        <begin position="750"/>
        <end position="766"/>
    </location>
</feature>
<dbReference type="InterPro" id="IPR018839">
    <property type="entry name" value="Tscrpt-silencing_Clr2_C"/>
</dbReference>
<dbReference type="InterPro" id="IPR031915">
    <property type="entry name" value="Clr2_N"/>
</dbReference>
<protein>
    <recommendedName>
        <fullName evidence="6">Cryptic loci regulator 2 N-terminal domain-containing protein</fullName>
    </recommendedName>
</protein>
<feature type="compositionally biased region" description="Acidic residues" evidence="1">
    <location>
        <begin position="727"/>
        <end position="736"/>
    </location>
</feature>
<feature type="domain" description="Cryptic loci regulator 2 N-terminal" evidence="3">
    <location>
        <begin position="70"/>
        <end position="132"/>
    </location>
</feature>
<evidence type="ECO:0000313" key="4">
    <source>
        <dbReference type="EMBL" id="KAF2219444.1"/>
    </source>
</evidence>
<dbReference type="EMBL" id="ML992516">
    <property type="protein sequence ID" value="KAF2219444.1"/>
    <property type="molecule type" value="Genomic_DNA"/>
</dbReference>
<accession>A0A6A6G1C2</accession>
<dbReference type="PANTHER" id="PTHR38046:SF1">
    <property type="entry name" value="CRYPTIC LOCI REGULATOR 2"/>
    <property type="match status" value="1"/>
</dbReference>
<feature type="compositionally biased region" description="Polar residues" evidence="1">
    <location>
        <begin position="668"/>
        <end position="685"/>
    </location>
</feature>
<dbReference type="Pfam" id="PF10383">
    <property type="entry name" value="Clr2"/>
    <property type="match status" value="1"/>
</dbReference>
<dbReference type="PANTHER" id="PTHR38046">
    <property type="entry name" value="CRYPTIC LOCI REGULATOR 2"/>
    <property type="match status" value="1"/>
</dbReference>
<dbReference type="GO" id="GO:0031934">
    <property type="term" value="C:mating-type region heterochromatin"/>
    <property type="evidence" value="ECO:0007669"/>
    <property type="project" value="TreeGrafter"/>
</dbReference>
<proteinExistence type="predicted"/>
<feature type="domain" description="Cryptic loci regulator 2 C-terminal" evidence="2">
    <location>
        <begin position="414"/>
        <end position="543"/>
    </location>
</feature>
<dbReference type="GO" id="GO:0070824">
    <property type="term" value="C:SHREC complex"/>
    <property type="evidence" value="ECO:0007669"/>
    <property type="project" value="InterPro"/>
</dbReference>
<feature type="region of interest" description="Disordered" evidence="1">
    <location>
        <begin position="135"/>
        <end position="210"/>
    </location>
</feature>
<organism evidence="4 5">
    <name type="scientific">Elsinoe ampelina</name>
    <dbReference type="NCBI Taxonomy" id="302913"/>
    <lineage>
        <taxon>Eukaryota</taxon>
        <taxon>Fungi</taxon>
        <taxon>Dikarya</taxon>
        <taxon>Ascomycota</taxon>
        <taxon>Pezizomycotina</taxon>
        <taxon>Dothideomycetes</taxon>
        <taxon>Dothideomycetidae</taxon>
        <taxon>Myriangiales</taxon>
        <taxon>Elsinoaceae</taxon>
        <taxon>Elsinoe</taxon>
    </lineage>
</organism>
<evidence type="ECO:0000313" key="5">
    <source>
        <dbReference type="Proteomes" id="UP000799538"/>
    </source>
</evidence>
<dbReference type="Pfam" id="PF16761">
    <property type="entry name" value="Clr2_transil"/>
    <property type="match status" value="1"/>
</dbReference>
<evidence type="ECO:0000259" key="3">
    <source>
        <dbReference type="Pfam" id="PF16761"/>
    </source>
</evidence>
<dbReference type="GO" id="GO:0033553">
    <property type="term" value="C:rDNA heterochromatin"/>
    <property type="evidence" value="ECO:0007669"/>
    <property type="project" value="TreeGrafter"/>
</dbReference>
<gene>
    <name evidence="4" type="ORF">BDZ85DRAFT_298748</name>
</gene>